<dbReference type="PANTHER" id="PTHR35789:SF1">
    <property type="entry name" value="SPORE GERMINATION PROTEIN B3"/>
    <property type="match status" value="1"/>
</dbReference>
<accession>A0A174PME1</accession>
<protein>
    <submittedName>
        <fullName evidence="12">Germination protein, Ger(X)C family</fullName>
    </submittedName>
</protein>
<dbReference type="InterPro" id="IPR057336">
    <property type="entry name" value="GerAC_N"/>
</dbReference>
<dbReference type="InterPro" id="IPR038501">
    <property type="entry name" value="Spore_GerAC_C_sf"/>
</dbReference>
<evidence type="ECO:0000256" key="5">
    <source>
        <dbReference type="ARBA" id="ARBA00023136"/>
    </source>
</evidence>
<proteinExistence type="inferred from homology"/>
<evidence type="ECO:0000256" key="3">
    <source>
        <dbReference type="ARBA" id="ARBA00022544"/>
    </source>
</evidence>
<dbReference type="InterPro" id="IPR046953">
    <property type="entry name" value="Spore_GerAC-like_C"/>
</dbReference>
<evidence type="ECO:0000256" key="6">
    <source>
        <dbReference type="ARBA" id="ARBA00023139"/>
    </source>
</evidence>
<comment type="subcellular location">
    <subcellularLocation>
        <location evidence="1">Membrane</location>
        <topology evidence="1">Lipid-anchor</topology>
    </subcellularLocation>
</comment>
<dbReference type="Pfam" id="PF05504">
    <property type="entry name" value="Spore_GerAC"/>
    <property type="match status" value="1"/>
</dbReference>
<keyword evidence="6" id="KW-0564">Palmitate</keyword>
<evidence type="ECO:0000256" key="9">
    <source>
        <dbReference type="SAM" id="SignalP"/>
    </source>
</evidence>
<evidence type="ECO:0000256" key="7">
    <source>
        <dbReference type="ARBA" id="ARBA00023288"/>
    </source>
</evidence>
<feature type="chain" id="PRO_5008030203" evidence="9">
    <location>
        <begin position="21"/>
        <end position="429"/>
    </location>
</feature>
<keyword evidence="3" id="KW-0309">Germination</keyword>
<gene>
    <name evidence="12" type="ORF">ERS852551_01286</name>
</gene>
<evidence type="ECO:0000313" key="13">
    <source>
        <dbReference type="Proteomes" id="UP000095765"/>
    </source>
</evidence>
<dbReference type="GO" id="GO:0016020">
    <property type="term" value="C:membrane"/>
    <property type="evidence" value="ECO:0007669"/>
    <property type="project" value="UniProtKB-SubCell"/>
</dbReference>
<dbReference type="Gene3D" id="3.30.300.210">
    <property type="entry name" value="Nutrient germinant receptor protein C, domain 3"/>
    <property type="match status" value="1"/>
</dbReference>
<keyword evidence="4 9" id="KW-0732">Signal</keyword>
<evidence type="ECO:0000256" key="4">
    <source>
        <dbReference type="ARBA" id="ARBA00022729"/>
    </source>
</evidence>
<dbReference type="RefSeq" id="WP_055244662.1">
    <property type="nucleotide sequence ID" value="NZ_CABIWA010000009.1"/>
</dbReference>
<dbReference type="PROSITE" id="PS51257">
    <property type="entry name" value="PROKAR_LIPOPROTEIN"/>
    <property type="match status" value="1"/>
</dbReference>
<keyword evidence="5" id="KW-0472">Membrane</keyword>
<sequence>MRRIAALMLALVMLTGCVQSVKLNERGVVQTIGIDLNEDGFYRVTLQVREAVGTSGAPNQPDESSKSIVVEETGRTLTEVFTRASVTQGRQMFLGSVQIIVLGEETVAAGIDGILDFFNSNHQISPTTAIVVARGEAGELVQAGRDDPALSADGLLDVMQSAYKSGLAPKSRMIDLKNAVRGEPPVAGTLALIEYVPTSQSDQKPQTPEEPLPEALFSQDNGQTSQKEPEEDESSGGQDSSEGGEAAKNSSREQEEKRLRLSGSAMFDGEELVGFLNPAATRGLEWMRKDMKNATVTVGDDRIGRVAAVTHDQKTKIKVDLTGDVPVFNIDVTVRSTALEKQLPDSLLFDEQARIYTAALQEHLIRGEIEAAVLDAQREGHDVMGLSLLMRQRYPDFYKAHEADWSKVIATAGYNIFVHCTIDSTGVEA</sequence>
<dbReference type="NCBIfam" id="TIGR02887">
    <property type="entry name" value="spore_ger_x_C"/>
    <property type="match status" value="1"/>
</dbReference>
<feature type="domain" description="Spore germination GerAC-like C-terminal" evidence="10">
    <location>
        <begin position="262"/>
        <end position="426"/>
    </location>
</feature>
<dbReference type="OrthoDB" id="9816067at2"/>
<evidence type="ECO:0000313" key="12">
    <source>
        <dbReference type="EMBL" id="CUP59049.1"/>
    </source>
</evidence>
<evidence type="ECO:0000256" key="1">
    <source>
        <dbReference type="ARBA" id="ARBA00004635"/>
    </source>
</evidence>
<dbReference type="Proteomes" id="UP000095765">
    <property type="component" value="Unassembled WGS sequence"/>
</dbReference>
<comment type="similarity">
    <text evidence="2">Belongs to the GerABKC lipoprotein family.</text>
</comment>
<keyword evidence="7" id="KW-0449">Lipoprotein</keyword>
<feature type="domain" description="Spore germination protein N-terminal" evidence="11">
    <location>
        <begin position="20"/>
        <end position="183"/>
    </location>
</feature>
<dbReference type="GO" id="GO:0009847">
    <property type="term" value="P:spore germination"/>
    <property type="evidence" value="ECO:0007669"/>
    <property type="project" value="InterPro"/>
</dbReference>
<dbReference type="EMBL" id="CZBE01000007">
    <property type="protein sequence ID" value="CUP59049.1"/>
    <property type="molecule type" value="Genomic_DNA"/>
</dbReference>
<evidence type="ECO:0000256" key="2">
    <source>
        <dbReference type="ARBA" id="ARBA00007886"/>
    </source>
</evidence>
<feature type="region of interest" description="Disordered" evidence="8">
    <location>
        <begin position="198"/>
        <end position="259"/>
    </location>
</feature>
<organism evidence="12 13">
    <name type="scientific">Anaerotruncus colihominis</name>
    <dbReference type="NCBI Taxonomy" id="169435"/>
    <lineage>
        <taxon>Bacteria</taxon>
        <taxon>Bacillati</taxon>
        <taxon>Bacillota</taxon>
        <taxon>Clostridia</taxon>
        <taxon>Eubacteriales</taxon>
        <taxon>Oscillospiraceae</taxon>
        <taxon>Anaerotruncus</taxon>
    </lineage>
</organism>
<evidence type="ECO:0000259" key="10">
    <source>
        <dbReference type="Pfam" id="PF05504"/>
    </source>
</evidence>
<dbReference type="Pfam" id="PF25198">
    <property type="entry name" value="Spore_GerAC_N"/>
    <property type="match status" value="1"/>
</dbReference>
<evidence type="ECO:0000259" key="11">
    <source>
        <dbReference type="Pfam" id="PF25198"/>
    </source>
</evidence>
<feature type="compositionally biased region" description="Basic and acidic residues" evidence="8">
    <location>
        <begin position="250"/>
        <end position="259"/>
    </location>
</feature>
<reference evidence="12 13" key="1">
    <citation type="submission" date="2015-09" db="EMBL/GenBank/DDBJ databases">
        <authorList>
            <consortium name="Pathogen Informatics"/>
        </authorList>
    </citation>
    <scope>NUCLEOTIDE SEQUENCE [LARGE SCALE GENOMIC DNA]</scope>
    <source>
        <strain evidence="12 13">2789STDY5834939</strain>
    </source>
</reference>
<feature type="compositionally biased region" description="Low complexity" evidence="8">
    <location>
        <begin position="235"/>
        <end position="244"/>
    </location>
</feature>
<dbReference type="InterPro" id="IPR008844">
    <property type="entry name" value="Spore_GerAC-like"/>
</dbReference>
<feature type="signal peptide" evidence="9">
    <location>
        <begin position="1"/>
        <end position="20"/>
    </location>
</feature>
<evidence type="ECO:0000256" key="8">
    <source>
        <dbReference type="SAM" id="MobiDB-lite"/>
    </source>
</evidence>
<dbReference type="PANTHER" id="PTHR35789">
    <property type="entry name" value="SPORE GERMINATION PROTEIN B3"/>
    <property type="match status" value="1"/>
</dbReference>
<dbReference type="AlphaFoldDB" id="A0A174PME1"/>
<name>A0A174PME1_9FIRM</name>